<evidence type="ECO:0000256" key="3">
    <source>
        <dbReference type="ARBA" id="ARBA00022723"/>
    </source>
</evidence>
<keyword evidence="10" id="KW-1185">Reference proteome</keyword>
<keyword evidence="6" id="KW-0503">Monooxygenase</keyword>
<dbReference type="PROSITE" id="PS51384">
    <property type="entry name" value="FAD_FR"/>
    <property type="match status" value="1"/>
</dbReference>
<comment type="caution">
    <text evidence="9">The sequence shown here is derived from an EMBL/GenBank/DDBJ whole genome shotgun (WGS) entry which is preliminary data.</text>
</comment>
<evidence type="ECO:0000313" key="10">
    <source>
        <dbReference type="Proteomes" id="UP000010988"/>
    </source>
</evidence>
<comment type="similarity">
    <text evidence="1">Belongs to the cytochrome P450 family.</text>
</comment>
<evidence type="ECO:0000259" key="8">
    <source>
        <dbReference type="PROSITE" id="PS51384"/>
    </source>
</evidence>
<evidence type="ECO:0000256" key="5">
    <source>
        <dbReference type="ARBA" id="ARBA00023004"/>
    </source>
</evidence>
<dbReference type="Gene3D" id="3.10.20.30">
    <property type="match status" value="1"/>
</dbReference>
<sequence>MRPSNSSSTVPVAEWITPRLLDRDPYGVLGQLRESAPVHWVPAIDRYVITRFDDCRYVETHPEVFTAEQPGHRVDRTIGRSMIRKDDPAHARERHAANHSLRVKAIADKWRPVFETNTDRLITEFIDRGSGADLSRDLAAPLAATNVAALVGLSHIPHEDVTRWSAAFMAGAANLAEEPDIWARVAAVNAEIDDAVDEATPHLRRHPDGSILSAMIEADMPVETQRANVKLAISGGINEPKHALTNAVWALSTHTEQRRAAMAEPSLFESVFEEIVRWLPPVGLISRRTTLDVELEGWIIPAGAQVGASLHAANRDPRRFANPDVFDVYRESTGHLAFGAGPHMCAGRWAAQCSVGQVALPMLFSRLQGLIASDPAGARFSGWTFRGIESLPVQWDSATRSASRTYTSAREVVVVGKRVEAEGVCSVSLRPIADDAAWLPGTHVTIGLPNGLERQYSLCGPPTDNHWRIGVLAEPTSRGGSGYIHTQLRVGDRLPVLGLRNNFPLIAARRYRFVAGGIGITPILPMIAHAEAKGADWSLLYLGRTRRRMAFLAELEHYGDRVTVWPSDEYGTLNLRDHLVELDSTLVYACGPEKLVDALEVLSADWPESTLHVERFVARTVDLPSNPFRIRLARSGHVLEVPSDKTIVDVLDDAGVSVATSCLEGTCRTCETRVVAGTPCHRDSALTAEERIAGDSVLVCVSRAKTEELTLDL</sequence>
<dbReference type="eggNOG" id="COG1018">
    <property type="taxonomic scope" value="Bacteria"/>
</dbReference>
<dbReference type="SUPFAM" id="SSF48264">
    <property type="entry name" value="Cytochrome P450"/>
    <property type="match status" value="1"/>
</dbReference>
<feature type="domain" description="2Fe-2S ferredoxin-type" evidence="7">
    <location>
        <begin position="628"/>
        <end position="713"/>
    </location>
</feature>
<evidence type="ECO:0000256" key="1">
    <source>
        <dbReference type="ARBA" id="ARBA00010617"/>
    </source>
</evidence>
<evidence type="ECO:0000313" key="9">
    <source>
        <dbReference type="EMBL" id="GAC51015.1"/>
    </source>
</evidence>
<keyword evidence="3" id="KW-0479">Metal-binding</keyword>
<accession>L7KQA6</accession>
<dbReference type="GO" id="GO:0051536">
    <property type="term" value="F:iron-sulfur cluster binding"/>
    <property type="evidence" value="ECO:0007669"/>
    <property type="project" value="InterPro"/>
</dbReference>
<dbReference type="PRINTS" id="PR00359">
    <property type="entry name" value="BP450"/>
</dbReference>
<evidence type="ECO:0000256" key="4">
    <source>
        <dbReference type="ARBA" id="ARBA00023002"/>
    </source>
</evidence>
<dbReference type="GO" id="GO:0004497">
    <property type="term" value="F:monooxygenase activity"/>
    <property type="evidence" value="ECO:0007669"/>
    <property type="project" value="UniProtKB-KW"/>
</dbReference>
<dbReference type="PROSITE" id="PS00086">
    <property type="entry name" value="CYTOCHROME_P450"/>
    <property type="match status" value="1"/>
</dbReference>
<dbReference type="eggNOG" id="COG2124">
    <property type="taxonomic scope" value="Bacteria"/>
</dbReference>
<dbReference type="InterPro" id="IPR017938">
    <property type="entry name" value="Riboflavin_synthase-like_b-brl"/>
</dbReference>
<dbReference type="SUPFAM" id="SSF54292">
    <property type="entry name" value="2Fe-2S ferredoxin-like"/>
    <property type="match status" value="1"/>
</dbReference>
<dbReference type="InterPro" id="IPR036010">
    <property type="entry name" value="2Fe-2S_ferredoxin-like_sf"/>
</dbReference>
<dbReference type="InterPro" id="IPR039261">
    <property type="entry name" value="FNR_nucleotide-bd"/>
</dbReference>
<dbReference type="GO" id="GO:0020037">
    <property type="term" value="F:heme binding"/>
    <property type="evidence" value="ECO:0007669"/>
    <property type="project" value="InterPro"/>
</dbReference>
<proteinExistence type="inferred from homology"/>
<name>L7KQA6_9ACTN</name>
<dbReference type="Pfam" id="PF00111">
    <property type="entry name" value="Fer2"/>
    <property type="match status" value="1"/>
</dbReference>
<dbReference type="InterPro" id="IPR012675">
    <property type="entry name" value="Beta-grasp_dom_sf"/>
</dbReference>
<dbReference type="InterPro" id="IPR017927">
    <property type="entry name" value="FAD-bd_FR_type"/>
</dbReference>
<dbReference type="OrthoDB" id="502624at2"/>
<organism evidence="9 10">
    <name type="scientific">Gordonia aichiensis NBRC 108223</name>
    <dbReference type="NCBI Taxonomy" id="1220583"/>
    <lineage>
        <taxon>Bacteria</taxon>
        <taxon>Bacillati</taxon>
        <taxon>Actinomycetota</taxon>
        <taxon>Actinomycetes</taxon>
        <taxon>Mycobacteriales</taxon>
        <taxon>Gordoniaceae</taxon>
        <taxon>Gordonia</taxon>
    </lineage>
</organism>
<dbReference type="Gene3D" id="2.40.30.10">
    <property type="entry name" value="Translation factors"/>
    <property type="match status" value="1"/>
</dbReference>
<dbReference type="SUPFAM" id="SSF63380">
    <property type="entry name" value="Riboflavin synthase domain-like"/>
    <property type="match status" value="1"/>
</dbReference>
<dbReference type="Proteomes" id="UP000010988">
    <property type="component" value="Unassembled WGS sequence"/>
</dbReference>
<dbReference type="GO" id="GO:0016705">
    <property type="term" value="F:oxidoreductase activity, acting on paired donors, with incorporation or reduction of molecular oxygen"/>
    <property type="evidence" value="ECO:0007669"/>
    <property type="project" value="InterPro"/>
</dbReference>
<evidence type="ECO:0000256" key="2">
    <source>
        <dbReference type="ARBA" id="ARBA00022617"/>
    </source>
</evidence>
<gene>
    <name evidence="9" type="ORF">GOACH_37_00110</name>
</gene>
<evidence type="ECO:0000259" key="7">
    <source>
        <dbReference type="PROSITE" id="PS51085"/>
    </source>
</evidence>
<reference evidence="9 10" key="1">
    <citation type="submission" date="2012-12" db="EMBL/GenBank/DDBJ databases">
        <title>Whole genome shotgun sequence of Gordonia aichiensis NBRC 108223.</title>
        <authorList>
            <person name="Isaki-Nakamura S."/>
            <person name="Hosoyama A."/>
            <person name="Tsuchikane K."/>
            <person name="Ando Y."/>
            <person name="Baba S."/>
            <person name="Ohji S."/>
            <person name="Hamada M."/>
            <person name="Tamura T."/>
            <person name="Yamazoe A."/>
            <person name="Yamazaki S."/>
            <person name="Fujita N."/>
        </authorList>
    </citation>
    <scope>NUCLEOTIDE SEQUENCE [LARGE SCALE GENOMIC DNA]</scope>
    <source>
        <strain evidence="9 10">NBRC 108223</strain>
    </source>
</reference>
<keyword evidence="2" id="KW-0349">Heme</keyword>
<dbReference type="InterPro" id="IPR017972">
    <property type="entry name" value="Cyt_P450_CS"/>
</dbReference>
<dbReference type="AlphaFoldDB" id="L7KQA6"/>
<protein>
    <submittedName>
        <fullName evidence="9">Putative oxidoreductase</fullName>
    </submittedName>
</protein>
<keyword evidence="5" id="KW-0408">Iron</keyword>
<dbReference type="InterPro" id="IPR001128">
    <property type="entry name" value="Cyt_P450"/>
</dbReference>
<dbReference type="PANTHER" id="PTHR46696:SF1">
    <property type="entry name" value="CYTOCHROME P450 YJIB-RELATED"/>
    <property type="match status" value="1"/>
</dbReference>
<dbReference type="STRING" id="1220583.GOACH_37_00110"/>
<dbReference type="EMBL" id="BANR01000037">
    <property type="protein sequence ID" value="GAC51015.1"/>
    <property type="molecule type" value="Genomic_DNA"/>
</dbReference>
<keyword evidence="4" id="KW-0560">Oxidoreductase</keyword>
<dbReference type="InterPro" id="IPR002397">
    <property type="entry name" value="Cyt_P450_B"/>
</dbReference>
<dbReference type="PANTHER" id="PTHR46696">
    <property type="entry name" value="P450, PUTATIVE (EUROFUNG)-RELATED"/>
    <property type="match status" value="1"/>
</dbReference>
<dbReference type="PROSITE" id="PS51085">
    <property type="entry name" value="2FE2S_FER_2"/>
    <property type="match status" value="1"/>
</dbReference>
<dbReference type="SUPFAM" id="SSF52343">
    <property type="entry name" value="Ferredoxin reductase-like, C-terminal NADP-linked domain"/>
    <property type="match status" value="1"/>
</dbReference>
<dbReference type="CDD" id="cd00207">
    <property type="entry name" value="fer2"/>
    <property type="match status" value="1"/>
</dbReference>
<dbReference type="InterPro" id="IPR001041">
    <property type="entry name" value="2Fe-2S_ferredoxin-type"/>
</dbReference>
<evidence type="ECO:0000256" key="6">
    <source>
        <dbReference type="ARBA" id="ARBA00023033"/>
    </source>
</evidence>
<dbReference type="GO" id="GO:0005506">
    <property type="term" value="F:iron ion binding"/>
    <property type="evidence" value="ECO:0007669"/>
    <property type="project" value="InterPro"/>
</dbReference>
<feature type="domain" description="FAD-binding FR-type" evidence="8">
    <location>
        <begin position="407"/>
        <end position="506"/>
    </location>
</feature>
<dbReference type="Gene3D" id="1.10.630.10">
    <property type="entry name" value="Cytochrome P450"/>
    <property type="match status" value="1"/>
</dbReference>
<dbReference type="InterPro" id="IPR036396">
    <property type="entry name" value="Cyt_P450_sf"/>
</dbReference>
<dbReference type="RefSeq" id="WP_005179932.1">
    <property type="nucleotide sequence ID" value="NZ_BANR01000037.1"/>
</dbReference>
<dbReference type="Pfam" id="PF00067">
    <property type="entry name" value="p450"/>
    <property type="match status" value="1"/>
</dbReference>
<dbReference type="CDD" id="cd06185">
    <property type="entry name" value="PDR_like"/>
    <property type="match status" value="1"/>
</dbReference>
<dbReference type="Gene3D" id="3.40.50.80">
    <property type="entry name" value="Nucleotide-binding domain of ferredoxin-NADP reductase (FNR) module"/>
    <property type="match status" value="1"/>
</dbReference>